<dbReference type="EMBL" id="BART01012650">
    <property type="protein sequence ID" value="GAG83611.1"/>
    <property type="molecule type" value="Genomic_DNA"/>
</dbReference>
<name>X1CH97_9ZZZZ</name>
<reference evidence="1" key="1">
    <citation type="journal article" date="2014" name="Front. Microbiol.">
        <title>High frequency of phylogenetically diverse reductive dehalogenase-homologous genes in deep subseafloor sedimentary metagenomes.</title>
        <authorList>
            <person name="Kawai M."/>
            <person name="Futagami T."/>
            <person name="Toyoda A."/>
            <person name="Takaki Y."/>
            <person name="Nishi S."/>
            <person name="Hori S."/>
            <person name="Arai W."/>
            <person name="Tsubouchi T."/>
            <person name="Morono Y."/>
            <person name="Uchiyama I."/>
            <person name="Ito T."/>
            <person name="Fujiyama A."/>
            <person name="Inagaki F."/>
            <person name="Takami H."/>
        </authorList>
    </citation>
    <scope>NUCLEOTIDE SEQUENCE</scope>
    <source>
        <strain evidence="1">Expedition CK06-06</strain>
    </source>
</reference>
<dbReference type="AlphaFoldDB" id="X1CH97"/>
<proteinExistence type="predicted"/>
<evidence type="ECO:0000313" key="1">
    <source>
        <dbReference type="EMBL" id="GAG83611.1"/>
    </source>
</evidence>
<accession>X1CH97</accession>
<comment type="caution">
    <text evidence="1">The sequence shown here is derived from an EMBL/GenBank/DDBJ whole genome shotgun (WGS) entry which is preliminary data.</text>
</comment>
<protein>
    <submittedName>
        <fullName evidence="1">Uncharacterized protein</fullName>
    </submittedName>
</protein>
<feature type="non-terminal residue" evidence="1">
    <location>
        <position position="33"/>
    </location>
</feature>
<organism evidence="1">
    <name type="scientific">marine sediment metagenome</name>
    <dbReference type="NCBI Taxonomy" id="412755"/>
    <lineage>
        <taxon>unclassified sequences</taxon>
        <taxon>metagenomes</taxon>
        <taxon>ecological metagenomes</taxon>
    </lineage>
</organism>
<sequence length="33" mass="3942">MVERDPNFIQMRLYVKSITPEFEKSLKGKIETL</sequence>
<gene>
    <name evidence="1" type="ORF">S01H4_26282</name>
</gene>